<reference evidence="9 10" key="1">
    <citation type="submission" date="2016-05" db="EMBL/GenBank/DDBJ databases">
        <title>Genome sequencing reveals origins of a unique bacterial endosymbiosis in the earliest lineages of terrestrial Fungi.</title>
        <authorList>
            <consortium name="DOE Joint Genome Institute"/>
            <person name="Uehling J."/>
            <person name="Gryganskyi A."/>
            <person name="Hameed K."/>
            <person name="Tschaplinski T."/>
            <person name="Misztal P."/>
            <person name="Wu S."/>
            <person name="Desiro A."/>
            <person name="Vande Pol N."/>
            <person name="Du Z.-Y."/>
            <person name="Zienkiewicz A."/>
            <person name="Zienkiewicz K."/>
            <person name="Morin E."/>
            <person name="Tisserant E."/>
            <person name="Splivallo R."/>
            <person name="Hainaut M."/>
            <person name="Henrissat B."/>
            <person name="Ohm R."/>
            <person name="Kuo A."/>
            <person name="Yan J."/>
            <person name="Lipzen A."/>
            <person name="Nolan M."/>
            <person name="Labutti K."/>
            <person name="Barry K."/>
            <person name="Goldstein A."/>
            <person name="Labbe J."/>
            <person name="Schadt C."/>
            <person name="Tuskan G."/>
            <person name="Grigoriev I."/>
            <person name="Martin F."/>
            <person name="Vilgalys R."/>
            <person name="Bonito G."/>
        </authorList>
    </citation>
    <scope>NUCLEOTIDE SEQUENCE [LARGE SCALE GENOMIC DNA]</scope>
    <source>
        <strain evidence="9 10">AG-77</strain>
    </source>
</reference>
<dbReference type="Proteomes" id="UP000078512">
    <property type="component" value="Unassembled WGS sequence"/>
</dbReference>
<dbReference type="PROSITE" id="PS00623">
    <property type="entry name" value="GMC_OXRED_1"/>
    <property type="match status" value="1"/>
</dbReference>
<dbReference type="EMBL" id="KV442016">
    <property type="protein sequence ID" value="OAQ34805.1"/>
    <property type="molecule type" value="Genomic_DNA"/>
</dbReference>
<dbReference type="InterPro" id="IPR012132">
    <property type="entry name" value="GMC_OxRdtase"/>
</dbReference>
<dbReference type="STRING" id="1314771.A0A197KBD9"/>
<evidence type="ECO:0000259" key="8">
    <source>
        <dbReference type="PROSITE" id="PS00624"/>
    </source>
</evidence>
<keyword evidence="4 6" id="KW-0274">FAD</keyword>
<dbReference type="InterPro" id="IPR007867">
    <property type="entry name" value="GMC_OxRtase_C"/>
</dbReference>
<dbReference type="Pfam" id="PF00732">
    <property type="entry name" value="GMC_oxred_N"/>
    <property type="match status" value="1"/>
</dbReference>
<dbReference type="OrthoDB" id="269227at2759"/>
<dbReference type="Pfam" id="PF05199">
    <property type="entry name" value="GMC_oxred_C"/>
    <property type="match status" value="1"/>
</dbReference>
<feature type="domain" description="Glucose-methanol-choline oxidoreductase N-terminal" evidence="8">
    <location>
        <begin position="331"/>
        <end position="345"/>
    </location>
</feature>
<dbReference type="PROSITE" id="PS00624">
    <property type="entry name" value="GMC_OXRED_2"/>
    <property type="match status" value="1"/>
</dbReference>
<evidence type="ECO:0000259" key="7">
    <source>
        <dbReference type="PROSITE" id="PS00623"/>
    </source>
</evidence>
<evidence type="ECO:0000256" key="4">
    <source>
        <dbReference type="ARBA" id="ARBA00022827"/>
    </source>
</evidence>
<protein>
    <submittedName>
        <fullName evidence="9">GMC oxidoreductase</fullName>
    </submittedName>
</protein>
<dbReference type="SUPFAM" id="SSF51905">
    <property type="entry name" value="FAD/NAD(P)-binding domain"/>
    <property type="match status" value="1"/>
</dbReference>
<dbReference type="GO" id="GO:0016614">
    <property type="term" value="F:oxidoreductase activity, acting on CH-OH group of donors"/>
    <property type="evidence" value="ECO:0007669"/>
    <property type="project" value="InterPro"/>
</dbReference>
<accession>A0A197KBD9</accession>
<feature type="active site" description="Proton acceptor" evidence="5">
    <location>
        <position position="616"/>
    </location>
</feature>
<keyword evidence="10" id="KW-1185">Reference proteome</keyword>
<dbReference type="InterPro" id="IPR000172">
    <property type="entry name" value="GMC_OxRdtase_N"/>
</dbReference>
<dbReference type="PANTHER" id="PTHR11552">
    <property type="entry name" value="GLUCOSE-METHANOL-CHOLINE GMC OXIDOREDUCTASE"/>
    <property type="match status" value="1"/>
</dbReference>
<name>A0A197KBD9_9FUNG</name>
<comment type="cofactor">
    <cofactor evidence="1">
        <name>FAD</name>
        <dbReference type="ChEBI" id="CHEBI:57692"/>
    </cofactor>
</comment>
<comment type="similarity">
    <text evidence="2 6">Belongs to the GMC oxidoreductase family.</text>
</comment>
<proteinExistence type="inferred from homology"/>
<gene>
    <name evidence="9" type="ORF">K457DRAFT_105125</name>
</gene>
<dbReference type="PANTHER" id="PTHR11552:SF147">
    <property type="entry name" value="CHOLINE DEHYDROGENASE, MITOCHONDRIAL"/>
    <property type="match status" value="1"/>
</dbReference>
<evidence type="ECO:0000256" key="2">
    <source>
        <dbReference type="ARBA" id="ARBA00010790"/>
    </source>
</evidence>
<evidence type="ECO:0000256" key="1">
    <source>
        <dbReference type="ARBA" id="ARBA00001974"/>
    </source>
</evidence>
<dbReference type="SUPFAM" id="SSF54373">
    <property type="entry name" value="FAD-linked reductases, C-terminal domain"/>
    <property type="match status" value="1"/>
</dbReference>
<dbReference type="GO" id="GO:0050660">
    <property type="term" value="F:flavin adenine dinucleotide binding"/>
    <property type="evidence" value="ECO:0007669"/>
    <property type="project" value="InterPro"/>
</dbReference>
<dbReference type="PIRSF" id="PIRSF000137">
    <property type="entry name" value="Alcohol_oxidase"/>
    <property type="match status" value="1"/>
</dbReference>
<evidence type="ECO:0000256" key="6">
    <source>
        <dbReference type="RuleBase" id="RU003968"/>
    </source>
</evidence>
<evidence type="ECO:0000256" key="3">
    <source>
        <dbReference type="ARBA" id="ARBA00022630"/>
    </source>
</evidence>
<dbReference type="AlphaFoldDB" id="A0A197KBD9"/>
<feature type="active site" description="Proton donor" evidence="5">
    <location>
        <position position="572"/>
    </location>
</feature>
<feature type="domain" description="Glucose-methanol-choline oxidoreductase N-terminal" evidence="7">
    <location>
        <begin position="122"/>
        <end position="145"/>
    </location>
</feature>
<dbReference type="Gene3D" id="3.30.560.10">
    <property type="entry name" value="Glucose Oxidase, domain 3"/>
    <property type="match status" value="1"/>
</dbReference>
<dbReference type="Gene3D" id="3.50.50.60">
    <property type="entry name" value="FAD/NAD(P)-binding domain"/>
    <property type="match status" value="1"/>
</dbReference>
<dbReference type="InterPro" id="IPR036188">
    <property type="entry name" value="FAD/NAD-bd_sf"/>
</dbReference>
<evidence type="ECO:0000313" key="10">
    <source>
        <dbReference type="Proteomes" id="UP000078512"/>
    </source>
</evidence>
<evidence type="ECO:0000256" key="5">
    <source>
        <dbReference type="PIRSR" id="PIRSR000137-1"/>
    </source>
</evidence>
<evidence type="ECO:0000313" key="9">
    <source>
        <dbReference type="EMBL" id="OAQ34805.1"/>
    </source>
</evidence>
<sequence>MPKLSKPAIGAAVLGGAAGVNYLNKKRNEDPTRKPWDAKTDYQMHYDYIVLGGGTAGCVLASRLAEDPKINVLVLEAGYSDDFSASMKPALMSTLWFSDVSWNLTSVPQVHAYGRVMNQPRGKLLGGSSSINAMMYHRGPPSDFDEWGTLGNEGWNYQECLRYFKKSEGFNDPNLPVGHPKGPLTNRIRKPQYEGFEPEYHGTEGPWQITYHHLWGAAEGFIRGNIAEGVPFNKDFNGPSTLGVNRVQTFIQRDVIRSSAARAYLGPDRLLKDGKPRADRGNIRIVYGAHIVRIVVQNRRGTKVAIGAEFLDSNHEMQRVMAVKEVLLSAGAFGSPHILLASGIGPSPHPTIPHIHTLPGVGQNLADHLGVPINFRCPPTTHVFDAPRIWRIPKVLFEYGFRGTGPLSSQGAEAVCFVRLEDIAPDFVAREKANGTWQDRSSGPEAPHAEVLFAPSYLRHHMKDTKDRNPDGEKYYTLIGLLLNPVSSGTVKISDVKNGKIETLIDPNFFADEFDTRVMVEIVRFIRRIGEKMRLDPACAGVEVNPGAKNVPNDDDAKLQEYVKMHSSVYYHPTSTCRMGPSSDPLAVVDARLNVYGIERLRVVDASVMPKLPAAHTCAPTIMIAEKAADMIKEDWAEESSRVGDVPLQSKL</sequence>
<keyword evidence="3 6" id="KW-0285">Flavoprotein</keyword>
<organism evidence="9 10">
    <name type="scientific">Linnemannia elongata AG-77</name>
    <dbReference type="NCBI Taxonomy" id="1314771"/>
    <lineage>
        <taxon>Eukaryota</taxon>
        <taxon>Fungi</taxon>
        <taxon>Fungi incertae sedis</taxon>
        <taxon>Mucoromycota</taxon>
        <taxon>Mortierellomycotina</taxon>
        <taxon>Mortierellomycetes</taxon>
        <taxon>Mortierellales</taxon>
        <taxon>Mortierellaceae</taxon>
        <taxon>Linnemannia</taxon>
    </lineage>
</organism>